<dbReference type="EMBL" id="CP002771">
    <property type="protein sequence ID" value="AEF53133.1"/>
    <property type="molecule type" value="Genomic_DNA"/>
</dbReference>
<sequence length="334" mass="36050">MATIKDIARLSGAGASTVSRVINKSGYVSNTTRLRIEKAIIELGYTPNIGARTLRSGKSNLIGILVPSIKVDFFARLAHKLEQMLFAQGYQTMICSTAEDTKHEAKYIEMLLNQKVAGVMVASVGNESAAFTKLQNANIPVLALDRQLIGLDVPFVRADHFEGGRLAAEHLISLGHQSISIIGAPDQSEPVKLRTEGAIETCKKAGIKVPNTILGSKHSVWACESLANEALSFSPRPTAIIATSDIAAIGVLHAARELGINIPEDLSVTGFDDTPMASYVFPPITTIAQPIEEIAEVAIKTMISFIKKANIDINQKIMLPVNLKIRKSTIQNKQ</sequence>
<dbReference type="CDD" id="cd01392">
    <property type="entry name" value="HTH_LacI"/>
    <property type="match status" value="1"/>
</dbReference>
<keyword evidence="3" id="KW-0238">DNA-binding</keyword>
<evidence type="ECO:0000256" key="2">
    <source>
        <dbReference type="ARBA" id="ARBA00023015"/>
    </source>
</evidence>
<organism evidence="6 7">
    <name type="scientific">Marinomonas posidonica (strain CECT 7376 / NCIMB 14433 / IVIA-Po-181)</name>
    <dbReference type="NCBI Taxonomy" id="491952"/>
    <lineage>
        <taxon>Bacteria</taxon>
        <taxon>Pseudomonadati</taxon>
        <taxon>Pseudomonadota</taxon>
        <taxon>Gammaproteobacteria</taxon>
        <taxon>Oceanospirillales</taxon>
        <taxon>Oceanospirillaceae</taxon>
        <taxon>Marinomonas</taxon>
    </lineage>
</organism>
<protein>
    <submittedName>
        <fullName evidence="6">Transcriptional regulator, LacI family</fullName>
    </submittedName>
</protein>
<accession>F6CZ06</accession>
<proteinExistence type="predicted"/>
<dbReference type="CDD" id="cd06267">
    <property type="entry name" value="PBP1_LacI_sugar_binding-like"/>
    <property type="match status" value="1"/>
</dbReference>
<dbReference type="Pfam" id="PF00356">
    <property type="entry name" value="LacI"/>
    <property type="match status" value="1"/>
</dbReference>
<evidence type="ECO:0000256" key="3">
    <source>
        <dbReference type="ARBA" id="ARBA00023125"/>
    </source>
</evidence>
<dbReference type="InterPro" id="IPR010982">
    <property type="entry name" value="Lambda_DNA-bd_dom_sf"/>
</dbReference>
<dbReference type="Pfam" id="PF13377">
    <property type="entry name" value="Peripla_BP_3"/>
    <property type="match status" value="1"/>
</dbReference>
<evidence type="ECO:0000259" key="5">
    <source>
        <dbReference type="PROSITE" id="PS50932"/>
    </source>
</evidence>
<name>F6CZ06_MARPP</name>
<dbReference type="OrthoDB" id="6619319at2"/>
<dbReference type="InterPro" id="IPR046335">
    <property type="entry name" value="LacI/GalR-like_sensor"/>
</dbReference>
<dbReference type="GO" id="GO:0000976">
    <property type="term" value="F:transcription cis-regulatory region binding"/>
    <property type="evidence" value="ECO:0007669"/>
    <property type="project" value="TreeGrafter"/>
</dbReference>
<dbReference type="Proteomes" id="UP000009230">
    <property type="component" value="Chromosome"/>
</dbReference>
<dbReference type="InterPro" id="IPR000843">
    <property type="entry name" value="HTH_LacI"/>
</dbReference>
<dbReference type="STRING" id="491952.Mar181_0064"/>
<evidence type="ECO:0000313" key="7">
    <source>
        <dbReference type="Proteomes" id="UP000009230"/>
    </source>
</evidence>
<dbReference type="HOGENOM" id="CLU_037628_6_1_6"/>
<keyword evidence="1" id="KW-0678">Repressor</keyword>
<keyword evidence="7" id="KW-1185">Reference proteome</keyword>
<gene>
    <name evidence="6" type="ordered locus">Mar181_0064</name>
</gene>
<keyword evidence="2" id="KW-0805">Transcription regulation</keyword>
<dbReference type="SUPFAM" id="SSF53822">
    <property type="entry name" value="Periplasmic binding protein-like I"/>
    <property type="match status" value="1"/>
</dbReference>
<feature type="domain" description="HTH lacI-type" evidence="5">
    <location>
        <begin position="2"/>
        <end position="56"/>
    </location>
</feature>
<dbReference type="Gene3D" id="1.10.260.40">
    <property type="entry name" value="lambda repressor-like DNA-binding domains"/>
    <property type="match status" value="1"/>
</dbReference>
<dbReference type="PROSITE" id="PS50932">
    <property type="entry name" value="HTH_LACI_2"/>
    <property type="match status" value="1"/>
</dbReference>
<dbReference type="AlphaFoldDB" id="F6CZ06"/>
<dbReference type="SUPFAM" id="SSF47413">
    <property type="entry name" value="lambda repressor-like DNA-binding domains"/>
    <property type="match status" value="1"/>
</dbReference>
<evidence type="ECO:0000256" key="1">
    <source>
        <dbReference type="ARBA" id="ARBA00022491"/>
    </source>
</evidence>
<dbReference type="RefSeq" id="WP_013794610.1">
    <property type="nucleotide sequence ID" value="NC_015559.1"/>
</dbReference>
<dbReference type="eggNOG" id="COG1609">
    <property type="taxonomic scope" value="Bacteria"/>
</dbReference>
<evidence type="ECO:0000313" key="6">
    <source>
        <dbReference type="EMBL" id="AEF53133.1"/>
    </source>
</evidence>
<dbReference type="PANTHER" id="PTHR30146:SF95">
    <property type="entry name" value="RIBOSE OPERON REPRESSOR"/>
    <property type="match status" value="1"/>
</dbReference>
<keyword evidence="4" id="KW-0804">Transcription</keyword>
<dbReference type="SMART" id="SM00354">
    <property type="entry name" value="HTH_LACI"/>
    <property type="match status" value="1"/>
</dbReference>
<dbReference type="GO" id="GO:0003700">
    <property type="term" value="F:DNA-binding transcription factor activity"/>
    <property type="evidence" value="ECO:0007669"/>
    <property type="project" value="TreeGrafter"/>
</dbReference>
<dbReference type="PANTHER" id="PTHR30146">
    <property type="entry name" value="LACI-RELATED TRANSCRIPTIONAL REPRESSOR"/>
    <property type="match status" value="1"/>
</dbReference>
<evidence type="ECO:0000256" key="4">
    <source>
        <dbReference type="ARBA" id="ARBA00023163"/>
    </source>
</evidence>
<dbReference type="KEGG" id="mpc:Mar181_0064"/>
<dbReference type="InterPro" id="IPR028082">
    <property type="entry name" value="Peripla_BP_I"/>
</dbReference>
<reference evidence="6 7" key="1">
    <citation type="journal article" date="2012" name="Stand. Genomic Sci.">
        <title>Complete genome sequence of Marinomonas posidonica type strain (IVIA-Po-181(T)).</title>
        <authorList>
            <person name="Lucas-Elio P."/>
            <person name="Goodwin L."/>
            <person name="Woyke T."/>
            <person name="Pitluck S."/>
            <person name="Nolan M."/>
            <person name="Kyrpides N.C."/>
            <person name="Detter J.C."/>
            <person name="Copeland A."/>
            <person name="Lu M."/>
            <person name="Bruce D."/>
            <person name="Detter C."/>
            <person name="Tapia R."/>
            <person name="Han S."/>
            <person name="Land M.L."/>
            <person name="Ivanova N."/>
            <person name="Mikhailova N."/>
            <person name="Johnston A.W."/>
            <person name="Sanchez-Amat A."/>
        </authorList>
    </citation>
    <scope>NUCLEOTIDE SEQUENCE [LARGE SCALE GENOMIC DNA]</scope>
    <source>
        <strain evidence="7">CECT 7376 / NCIMB 14433 / IVIA-Po-181</strain>
    </source>
</reference>
<dbReference type="Gene3D" id="3.40.50.2300">
    <property type="match status" value="2"/>
</dbReference>